<proteinExistence type="inferred from homology"/>
<accession>A0A9P8XWL5</accession>
<dbReference type="SUPFAM" id="SSF51735">
    <property type="entry name" value="NAD(P)-binding Rossmann-fold domains"/>
    <property type="match status" value="1"/>
</dbReference>
<evidence type="ECO:0000256" key="1">
    <source>
        <dbReference type="ARBA" id="ARBA00006484"/>
    </source>
</evidence>
<organism evidence="4 5">
    <name type="scientific">Microdochium trichocladiopsis</name>
    <dbReference type="NCBI Taxonomy" id="1682393"/>
    <lineage>
        <taxon>Eukaryota</taxon>
        <taxon>Fungi</taxon>
        <taxon>Dikarya</taxon>
        <taxon>Ascomycota</taxon>
        <taxon>Pezizomycotina</taxon>
        <taxon>Sordariomycetes</taxon>
        <taxon>Xylariomycetidae</taxon>
        <taxon>Xylariales</taxon>
        <taxon>Microdochiaceae</taxon>
        <taxon>Microdochium</taxon>
    </lineage>
</organism>
<evidence type="ECO:0000256" key="3">
    <source>
        <dbReference type="SAM" id="SignalP"/>
    </source>
</evidence>
<feature type="signal peptide" evidence="3">
    <location>
        <begin position="1"/>
        <end position="26"/>
    </location>
</feature>
<dbReference type="EMBL" id="JAGTJQ010000010">
    <property type="protein sequence ID" value="KAH7020717.1"/>
    <property type="molecule type" value="Genomic_DNA"/>
</dbReference>
<keyword evidence="5" id="KW-1185">Reference proteome</keyword>
<dbReference type="Gene3D" id="3.40.50.720">
    <property type="entry name" value="NAD(P)-binding Rossmann-like Domain"/>
    <property type="match status" value="1"/>
</dbReference>
<reference evidence="4" key="1">
    <citation type="journal article" date="2021" name="Nat. Commun.">
        <title>Genetic determinants of endophytism in the Arabidopsis root mycobiome.</title>
        <authorList>
            <person name="Mesny F."/>
            <person name="Miyauchi S."/>
            <person name="Thiergart T."/>
            <person name="Pickel B."/>
            <person name="Atanasova L."/>
            <person name="Karlsson M."/>
            <person name="Huettel B."/>
            <person name="Barry K.W."/>
            <person name="Haridas S."/>
            <person name="Chen C."/>
            <person name="Bauer D."/>
            <person name="Andreopoulos W."/>
            <person name="Pangilinan J."/>
            <person name="LaButti K."/>
            <person name="Riley R."/>
            <person name="Lipzen A."/>
            <person name="Clum A."/>
            <person name="Drula E."/>
            <person name="Henrissat B."/>
            <person name="Kohler A."/>
            <person name="Grigoriev I.V."/>
            <person name="Martin F.M."/>
            <person name="Hacquard S."/>
        </authorList>
    </citation>
    <scope>NUCLEOTIDE SEQUENCE</scope>
    <source>
        <strain evidence="4">MPI-CAGE-CH-0230</strain>
    </source>
</reference>
<dbReference type="CDD" id="cd05233">
    <property type="entry name" value="SDR_c"/>
    <property type="match status" value="1"/>
</dbReference>
<evidence type="ECO:0000256" key="2">
    <source>
        <dbReference type="ARBA" id="ARBA00023002"/>
    </source>
</evidence>
<sequence>MASPTAAALPMLTALVTGGAWGLGRAIAEAFLSAGHNVAVCDVNAERLEDFARDLAAAHEGRFLAEKTDITDEAAVEALVGAITSRFGRLDFVVNNAGIIDTFDPVGTTTKAQWDRVLGVNLTGTFIVTKVAVNAMLEQSPSGGTVHGVVGITRNTAGVYGAKSIYSVVLLLGGMDDTNLSDSFRTAGINTEGIQLIGQVNPGYTPGKTNVALADVAKYCLFLSDPAIAATSNGGTITFHKNWPCA</sequence>
<comment type="similarity">
    <text evidence="1">Belongs to the short-chain dehydrogenases/reductases (SDR) family.</text>
</comment>
<evidence type="ECO:0000313" key="4">
    <source>
        <dbReference type="EMBL" id="KAH7020717.1"/>
    </source>
</evidence>
<dbReference type="Proteomes" id="UP000756346">
    <property type="component" value="Unassembled WGS sequence"/>
</dbReference>
<protein>
    <submittedName>
        <fullName evidence="4">Uncharacterized protein</fullName>
    </submittedName>
</protein>
<dbReference type="OrthoDB" id="417891at2759"/>
<dbReference type="InterPro" id="IPR002347">
    <property type="entry name" value="SDR_fam"/>
</dbReference>
<dbReference type="PANTHER" id="PTHR43669">
    <property type="entry name" value="5-KETO-D-GLUCONATE 5-REDUCTASE"/>
    <property type="match status" value="1"/>
</dbReference>
<feature type="chain" id="PRO_5040183499" evidence="3">
    <location>
        <begin position="27"/>
        <end position="246"/>
    </location>
</feature>
<keyword evidence="3" id="KW-0732">Signal</keyword>
<evidence type="ECO:0000313" key="5">
    <source>
        <dbReference type="Proteomes" id="UP000756346"/>
    </source>
</evidence>
<dbReference type="PRINTS" id="PR00081">
    <property type="entry name" value="GDHRDH"/>
</dbReference>
<dbReference type="PANTHER" id="PTHR43669:SF3">
    <property type="entry name" value="ALCOHOL DEHYDROGENASE, PUTATIVE (AFU_ORTHOLOGUE AFUA_3G03445)-RELATED"/>
    <property type="match status" value="1"/>
</dbReference>
<comment type="caution">
    <text evidence="4">The sequence shown here is derived from an EMBL/GenBank/DDBJ whole genome shotgun (WGS) entry which is preliminary data.</text>
</comment>
<dbReference type="GO" id="GO:0016491">
    <property type="term" value="F:oxidoreductase activity"/>
    <property type="evidence" value="ECO:0007669"/>
    <property type="project" value="UniProtKB-KW"/>
</dbReference>
<dbReference type="AlphaFoldDB" id="A0A9P8XWL5"/>
<dbReference type="Pfam" id="PF00106">
    <property type="entry name" value="adh_short"/>
    <property type="match status" value="1"/>
</dbReference>
<name>A0A9P8XWL5_9PEZI</name>
<dbReference type="InterPro" id="IPR036291">
    <property type="entry name" value="NAD(P)-bd_dom_sf"/>
</dbReference>
<dbReference type="RefSeq" id="XP_046006918.1">
    <property type="nucleotide sequence ID" value="XM_046160512.1"/>
</dbReference>
<dbReference type="GeneID" id="70190058"/>
<gene>
    <name evidence="4" type="ORF">B0I36DRAFT_376913</name>
</gene>
<keyword evidence="2" id="KW-0560">Oxidoreductase</keyword>